<dbReference type="PANTHER" id="PTHR30336">
    <property type="entry name" value="INNER MEMBRANE PROTEIN, PROBABLE PERMEASE"/>
    <property type="match status" value="1"/>
</dbReference>
<protein>
    <submittedName>
        <fullName evidence="3">YdcF family protein</fullName>
    </submittedName>
</protein>
<dbReference type="InterPro" id="IPR051599">
    <property type="entry name" value="Cell_Envelope_Assoc"/>
</dbReference>
<sequence length="246" mass="25836">MPFQGVLTSLLLPPLLLVLFIVAAGLLAWRGRRAAGALAAAAALGLLLLATPFAAGTLTHALERQAALAAPAGAPPPAAIIVLGGEMASGAGAPEVGPLTLERLRAGAALHRRTGLPLLVTAGPVAPGGPPLAELMARSLAEDFGVEVRWVENRARDTRDNAVLSAEMLRAEGIGAAYVVSHAWHLARAEAAFARLGFPVTGYPVRRERMPSGIASDWLPRPDHLARSWFALREWAGILVYWLRDG</sequence>
<dbReference type="PANTHER" id="PTHR30336:SF4">
    <property type="entry name" value="ENVELOPE BIOGENESIS FACTOR ELYC"/>
    <property type="match status" value="1"/>
</dbReference>
<evidence type="ECO:0000259" key="2">
    <source>
        <dbReference type="Pfam" id="PF02698"/>
    </source>
</evidence>
<feature type="domain" description="DUF218" evidence="2">
    <location>
        <begin position="79"/>
        <end position="237"/>
    </location>
</feature>
<keyword evidence="4" id="KW-1185">Reference proteome</keyword>
<dbReference type="AlphaFoldDB" id="A0A317F773"/>
<dbReference type="RefSeq" id="WP_109873622.1">
    <property type="nucleotide sequence ID" value="NZ_QGNA01000008.1"/>
</dbReference>
<dbReference type="GO" id="GO:0005886">
    <property type="term" value="C:plasma membrane"/>
    <property type="evidence" value="ECO:0007669"/>
    <property type="project" value="TreeGrafter"/>
</dbReference>
<name>A0A317F773_9PROT</name>
<dbReference type="OrthoDB" id="9809813at2"/>
<keyword evidence="1" id="KW-0812">Transmembrane</keyword>
<dbReference type="Proteomes" id="UP000245765">
    <property type="component" value="Unassembled WGS sequence"/>
</dbReference>
<evidence type="ECO:0000313" key="4">
    <source>
        <dbReference type="Proteomes" id="UP000245765"/>
    </source>
</evidence>
<organism evidence="3 4">
    <name type="scientific">Falsiroseomonas bella</name>
    <dbReference type="NCBI Taxonomy" id="2184016"/>
    <lineage>
        <taxon>Bacteria</taxon>
        <taxon>Pseudomonadati</taxon>
        <taxon>Pseudomonadota</taxon>
        <taxon>Alphaproteobacteria</taxon>
        <taxon>Acetobacterales</taxon>
        <taxon>Roseomonadaceae</taxon>
        <taxon>Falsiroseomonas</taxon>
    </lineage>
</organism>
<evidence type="ECO:0000313" key="3">
    <source>
        <dbReference type="EMBL" id="PWS34253.1"/>
    </source>
</evidence>
<dbReference type="GO" id="GO:0000270">
    <property type="term" value="P:peptidoglycan metabolic process"/>
    <property type="evidence" value="ECO:0007669"/>
    <property type="project" value="TreeGrafter"/>
</dbReference>
<feature type="transmembrane region" description="Helical" evidence="1">
    <location>
        <begin position="6"/>
        <end position="29"/>
    </location>
</feature>
<proteinExistence type="predicted"/>
<dbReference type="CDD" id="cd06259">
    <property type="entry name" value="YdcF-like"/>
    <property type="match status" value="1"/>
</dbReference>
<accession>A0A317F773</accession>
<evidence type="ECO:0000256" key="1">
    <source>
        <dbReference type="SAM" id="Phobius"/>
    </source>
</evidence>
<gene>
    <name evidence="3" type="ORF">DFH01_26895</name>
</gene>
<dbReference type="InterPro" id="IPR014729">
    <property type="entry name" value="Rossmann-like_a/b/a_fold"/>
</dbReference>
<keyword evidence="1" id="KW-0472">Membrane</keyword>
<dbReference type="Pfam" id="PF02698">
    <property type="entry name" value="DUF218"/>
    <property type="match status" value="1"/>
</dbReference>
<dbReference type="InterPro" id="IPR003848">
    <property type="entry name" value="DUF218"/>
</dbReference>
<dbReference type="Gene3D" id="3.40.50.620">
    <property type="entry name" value="HUPs"/>
    <property type="match status" value="1"/>
</dbReference>
<dbReference type="EMBL" id="QGNA01000008">
    <property type="protein sequence ID" value="PWS34253.1"/>
    <property type="molecule type" value="Genomic_DNA"/>
</dbReference>
<keyword evidence="1" id="KW-1133">Transmembrane helix</keyword>
<dbReference type="GO" id="GO:0043164">
    <property type="term" value="P:Gram-negative-bacterium-type cell wall biogenesis"/>
    <property type="evidence" value="ECO:0007669"/>
    <property type="project" value="TreeGrafter"/>
</dbReference>
<feature type="transmembrane region" description="Helical" evidence="1">
    <location>
        <begin position="36"/>
        <end position="55"/>
    </location>
</feature>
<comment type="caution">
    <text evidence="3">The sequence shown here is derived from an EMBL/GenBank/DDBJ whole genome shotgun (WGS) entry which is preliminary data.</text>
</comment>
<reference evidence="4" key="1">
    <citation type="submission" date="2018-05" db="EMBL/GenBank/DDBJ databases">
        <authorList>
            <person name="Du Z."/>
            <person name="Wang X."/>
        </authorList>
    </citation>
    <scope>NUCLEOTIDE SEQUENCE [LARGE SCALE GENOMIC DNA]</scope>
    <source>
        <strain evidence="4">CQN31</strain>
    </source>
</reference>